<dbReference type="AlphaFoldDB" id="A0A7D4UFT4"/>
<dbReference type="RefSeq" id="WP_172989170.1">
    <property type="nucleotide sequence ID" value="NZ_CP054038.1"/>
</dbReference>
<feature type="transmembrane region" description="Helical" evidence="8">
    <location>
        <begin position="95"/>
        <end position="119"/>
    </location>
</feature>
<evidence type="ECO:0000256" key="3">
    <source>
        <dbReference type="ARBA" id="ARBA00022448"/>
    </source>
</evidence>
<feature type="transmembrane region" description="Helical" evidence="8">
    <location>
        <begin position="154"/>
        <end position="175"/>
    </location>
</feature>
<evidence type="ECO:0000256" key="1">
    <source>
        <dbReference type="ARBA" id="ARBA00004651"/>
    </source>
</evidence>
<organism evidence="9 10">
    <name type="scientific">Microbacterium hominis</name>
    <dbReference type="NCBI Taxonomy" id="162426"/>
    <lineage>
        <taxon>Bacteria</taxon>
        <taxon>Bacillati</taxon>
        <taxon>Actinomycetota</taxon>
        <taxon>Actinomycetes</taxon>
        <taxon>Micrococcales</taxon>
        <taxon>Microbacteriaceae</taxon>
        <taxon>Microbacterium</taxon>
    </lineage>
</organism>
<dbReference type="Gene3D" id="1.10.3470.10">
    <property type="entry name" value="ABC transporter involved in vitamin B12 uptake, BtuC"/>
    <property type="match status" value="1"/>
</dbReference>
<feature type="transmembrane region" description="Helical" evidence="8">
    <location>
        <begin position="32"/>
        <end position="49"/>
    </location>
</feature>
<reference evidence="9 10" key="1">
    <citation type="submission" date="2020-05" db="EMBL/GenBank/DDBJ databases">
        <title>Strain PA2F3 complete genome.</title>
        <authorList>
            <person name="Kim Y.-S."/>
            <person name="Kim S.-J."/>
            <person name="Jung H.-k."/>
            <person name="Kim S.-E."/>
            <person name="Kim K.-H."/>
        </authorList>
    </citation>
    <scope>NUCLEOTIDE SEQUENCE [LARGE SCALE GENOMIC DNA]</scope>
    <source>
        <strain evidence="9 10">PA2F3</strain>
    </source>
</reference>
<evidence type="ECO:0000256" key="5">
    <source>
        <dbReference type="ARBA" id="ARBA00022692"/>
    </source>
</evidence>
<dbReference type="PANTHER" id="PTHR30472">
    <property type="entry name" value="FERRIC ENTEROBACTIN TRANSPORT SYSTEM PERMEASE PROTEIN"/>
    <property type="match status" value="1"/>
</dbReference>
<evidence type="ECO:0000313" key="10">
    <source>
        <dbReference type="Proteomes" id="UP000502498"/>
    </source>
</evidence>
<keyword evidence="4" id="KW-1003">Cell membrane</keyword>
<evidence type="ECO:0000313" key="9">
    <source>
        <dbReference type="EMBL" id="QKJ18729.1"/>
    </source>
</evidence>
<evidence type="ECO:0000256" key="2">
    <source>
        <dbReference type="ARBA" id="ARBA00007935"/>
    </source>
</evidence>
<dbReference type="PANTHER" id="PTHR30472:SF19">
    <property type="entry name" value="PETROBACTIN IMPORT SYSTEM PERMEASE PROTEIN YCLO"/>
    <property type="match status" value="1"/>
</dbReference>
<keyword evidence="3" id="KW-0813">Transport</keyword>
<accession>A0A7D4UFT4</accession>
<evidence type="ECO:0000256" key="6">
    <source>
        <dbReference type="ARBA" id="ARBA00022989"/>
    </source>
</evidence>
<dbReference type="GO" id="GO:0033214">
    <property type="term" value="P:siderophore-iron import into cell"/>
    <property type="evidence" value="ECO:0007669"/>
    <property type="project" value="TreeGrafter"/>
</dbReference>
<gene>
    <name evidence="9" type="ORF">HQM25_04570</name>
</gene>
<evidence type="ECO:0000256" key="8">
    <source>
        <dbReference type="SAM" id="Phobius"/>
    </source>
</evidence>
<feature type="transmembrane region" description="Helical" evidence="8">
    <location>
        <begin position="249"/>
        <end position="277"/>
    </location>
</feature>
<evidence type="ECO:0000256" key="4">
    <source>
        <dbReference type="ARBA" id="ARBA00022475"/>
    </source>
</evidence>
<comment type="subcellular location">
    <subcellularLocation>
        <location evidence="1">Cell membrane</location>
        <topology evidence="1">Multi-pass membrane protein</topology>
    </subcellularLocation>
</comment>
<keyword evidence="7 8" id="KW-0472">Membrane</keyword>
<feature type="transmembrane region" description="Helical" evidence="8">
    <location>
        <begin position="319"/>
        <end position="338"/>
    </location>
</feature>
<keyword evidence="6 8" id="KW-1133">Transmembrane helix</keyword>
<feature type="transmembrane region" description="Helical" evidence="8">
    <location>
        <begin position="61"/>
        <end position="83"/>
    </location>
</feature>
<dbReference type="InterPro" id="IPR037294">
    <property type="entry name" value="ABC_BtuC-like"/>
</dbReference>
<sequence length="339" mass="35914">MTRTGTDRRAVGPAPAVADVARRALRTPERRLLALAALALLMIALFVFTDLPGRWEYALGLRGRTVAGMVIAAAAVGVATVLFQTITANRILTPGIMGFDAVFLAIQVVTAFAIGPAVLVGAPPLASWLVELVLMAGSISLLYWWLFLRRRLDLHVIVLAGLVLGVLFRSVTAFLQRLLDPDTFAIVQNLAFASFTSVDRELLVPTGVLVAAAIGSLWPIRRSLDVLSLGESAAISLGVDHRRTVMHTVLAIAVMVAASTALVGPVTFFGLLVANLAYGAVGHRHLRSIPAAIAIGAIALVGGQFVLDRLLGFGTELPVVIEFVGGLFFIALMLTGRAR</sequence>
<feature type="transmembrane region" description="Helical" evidence="8">
    <location>
        <begin position="125"/>
        <end position="147"/>
    </location>
</feature>
<dbReference type="SUPFAM" id="SSF81345">
    <property type="entry name" value="ABC transporter involved in vitamin B12 uptake, BtuC"/>
    <property type="match status" value="1"/>
</dbReference>
<dbReference type="GO" id="GO:0005886">
    <property type="term" value="C:plasma membrane"/>
    <property type="evidence" value="ECO:0007669"/>
    <property type="project" value="UniProtKB-SubCell"/>
</dbReference>
<dbReference type="Proteomes" id="UP000502498">
    <property type="component" value="Chromosome"/>
</dbReference>
<name>A0A7D4UFT4_9MICO</name>
<dbReference type="InterPro" id="IPR000522">
    <property type="entry name" value="ABC_transptr_permease_BtuC"/>
</dbReference>
<evidence type="ECO:0000256" key="7">
    <source>
        <dbReference type="ARBA" id="ARBA00023136"/>
    </source>
</evidence>
<keyword evidence="5 8" id="KW-0812">Transmembrane</keyword>
<comment type="similarity">
    <text evidence="2">Belongs to the binding-protein-dependent transport system permease family. FecCD subfamily.</text>
</comment>
<dbReference type="EMBL" id="CP054038">
    <property type="protein sequence ID" value="QKJ18729.1"/>
    <property type="molecule type" value="Genomic_DNA"/>
</dbReference>
<dbReference type="Pfam" id="PF01032">
    <property type="entry name" value="FecCD"/>
    <property type="match status" value="1"/>
</dbReference>
<protein>
    <submittedName>
        <fullName evidence="9">Iron chelate uptake ABC transporter family permease subunit</fullName>
    </submittedName>
</protein>
<feature type="transmembrane region" description="Helical" evidence="8">
    <location>
        <begin position="289"/>
        <end position="307"/>
    </location>
</feature>
<dbReference type="GO" id="GO:0022857">
    <property type="term" value="F:transmembrane transporter activity"/>
    <property type="evidence" value="ECO:0007669"/>
    <property type="project" value="InterPro"/>
</dbReference>
<proteinExistence type="inferred from homology"/>